<protein>
    <submittedName>
        <fullName evidence="1">Uncharacterized protein</fullName>
    </submittedName>
</protein>
<evidence type="ECO:0000313" key="1">
    <source>
        <dbReference type="EMBL" id="KAK7323625.1"/>
    </source>
</evidence>
<accession>A0AAN9KTF2</accession>
<reference evidence="1 2" key="1">
    <citation type="submission" date="2024-01" db="EMBL/GenBank/DDBJ databases">
        <title>The genomes of 5 underutilized Papilionoideae crops provide insights into root nodulation and disease resistanc.</title>
        <authorList>
            <person name="Jiang F."/>
        </authorList>
    </citation>
    <scope>NUCLEOTIDE SEQUENCE [LARGE SCALE GENOMIC DNA]</scope>
    <source>
        <strain evidence="1">LVBAO_FW01</strain>
        <tissue evidence="1">Leaves</tissue>
    </source>
</reference>
<evidence type="ECO:0000313" key="2">
    <source>
        <dbReference type="Proteomes" id="UP001367508"/>
    </source>
</evidence>
<dbReference type="SUPFAM" id="SSF55486">
    <property type="entry name" value="Metalloproteases ('zincins'), catalytic domain"/>
    <property type="match status" value="1"/>
</dbReference>
<comment type="caution">
    <text evidence="1">The sequence shown here is derived from an EMBL/GenBank/DDBJ whole genome shotgun (WGS) entry which is preliminary data.</text>
</comment>
<sequence>MLNRKRSSSKNEFHSKPTRSSVDSTVSLIAIDIARTHHTCRFSTTSRISHPGLDCLISIDCDLACVINITSSFKLQFIYTACSAASASSGCNIFVAIRMSSNQVYRGISLQIFSGGQASLADHCTYFVARSDGPGTDTNNARAPDRMLGEVRGSNSRCMAPSLVRTGLVQGSIGKWLISA</sequence>
<dbReference type="AlphaFoldDB" id="A0AAN9KTF2"/>
<name>A0AAN9KTF2_CANGL</name>
<keyword evidence="2" id="KW-1185">Reference proteome</keyword>
<organism evidence="1 2">
    <name type="scientific">Canavalia gladiata</name>
    <name type="common">Sword bean</name>
    <name type="synonym">Dolichos gladiatus</name>
    <dbReference type="NCBI Taxonomy" id="3824"/>
    <lineage>
        <taxon>Eukaryota</taxon>
        <taxon>Viridiplantae</taxon>
        <taxon>Streptophyta</taxon>
        <taxon>Embryophyta</taxon>
        <taxon>Tracheophyta</taxon>
        <taxon>Spermatophyta</taxon>
        <taxon>Magnoliopsida</taxon>
        <taxon>eudicotyledons</taxon>
        <taxon>Gunneridae</taxon>
        <taxon>Pentapetalae</taxon>
        <taxon>rosids</taxon>
        <taxon>fabids</taxon>
        <taxon>Fabales</taxon>
        <taxon>Fabaceae</taxon>
        <taxon>Papilionoideae</taxon>
        <taxon>50 kb inversion clade</taxon>
        <taxon>NPAAA clade</taxon>
        <taxon>indigoferoid/millettioid clade</taxon>
        <taxon>Phaseoleae</taxon>
        <taxon>Canavalia</taxon>
    </lineage>
</organism>
<gene>
    <name evidence="1" type="ORF">VNO77_27107</name>
</gene>
<dbReference type="EMBL" id="JAYMYQ010000006">
    <property type="protein sequence ID" value="KAK7323625.1"/>
    <property type="molecule type" value="Genomic_DNA"/>
</dbReference>
<proteinExistence type="predicted"/>
<dbReference type="Proteomes" id="UP001367508">
    <property type="component" value="Unassembled WGS sequence"/>
</dbReference>